<comment type="caution">
    <text evidence="3">The sequence shown here is derived from an EMBL/GenBank/DDBJ whole genome shotgun (WGS) entry which is preliminary data.</text>
</comment>
<gene>
    <name evidence="3" type="ORF">C9J27_26080</name>
</gene>
<proteinExistence type="predicted"/>
<dbReference type="InterPro" id="IPR032636">
    <property type="entry name" value="Pilus_assem_E-set-like_dom"/>
</dbReference>
<name>A0A2T3K9Y2_9GAMM</name>
<organism evidence="3 4">
    <name type="scientific">Photobacterium kishitanii</name>
    <dbReference type="NCBI Taxonomy" id="318456"/>
    <lineage>
        <taxon>Bacteria</taxon>
        <taxon>Pseudomonadati</taxon>
        <taxon>Pseudomonadota</taxon>
        <taxon>Gammaproteobacteria</taxon>
        <taxon>Vibrionales</taxon>
        <taxon>Vibrionaceae</taxon>
        <taxon>Photobacterium</taxon>
    </lineage>
</organism>
<feature type="signal peptide" evidence="1">
    <location>
        <begin position="1"/>
        <end position="21"/>
    </location>
</feature>
<dbReference type="RefSeq" id="WP_107290259.1">
    <property type="nucleotide sequence ID" value="NZ_PYNF01000066.1"/>
</dbReference>
<evidence type="ECO:0000256" key="1">
    <source>
        <dbReference type="SAM" id="SignalP"/>
    </source>
</evidence>
<dbReference type="EMBL" id="PYNF01000066">
    <property type="protein sequence ID" value="PSU87543.1"/>
    <property type="molecule type" value="Genomic_DNA"/>
</dbReference>
<dbReference type="Pfam" id="PF16967">
    <property type="entry name" value="TcfC"/>
    <property type="match status" value="1"/>
</dbReference>
<keyword evidence="1" id="KW-0732">Signal</keyword>
<feature type="domain" description="Pilus assembly protein E-set like" evidence="2">
    <location>
        <begin position="267"/>
        <end position="333"/>
    </location>
</feature>
<evidence type="ECO:0000313" key="3">
    <source>
        <dbReference type="EMBL" id="PSU87543.1"/>
    </source>
</evidence>
<sequence length="901" mass="101133">MNNTYLFILLPLLLGSHFAHAAMTYPLEFADFFEDRLETVDIVIAGGHRSLPVKANVTYEKFRLQDNKRTRKQLITFLKEQKLTTSASQAIVNTLLKGIDANPGCQGQISMCVPKDIPNQAEFIYDFDANILKIFVSPEMLASKNDKPEYYSALRSNNALINWSDAYFYTSPEGDNTFNWTNNAVLGLPIGYLALESQYIHSERKLDIYRAVYDIEKDQHRGIFGYKDRTYTALNTTDFLGYGANYSGFNTTFGTSQNLLKGNIQAQQRIYFYAPQAAQLEIYQGQRLLISRAVTQGQQSIGYDELPTGVYTVTIVLKQGTSELLKEQQQIVNTSQFSLSVGDWDYRYELGVLDKNDKTHFSSQERRYGRTATSYRWSESVLLATGATTNINTTELQLGGIWAIGNTANLQYTLGVFDSGERYQFGQLNVAPFSFTVRDVSTSDTSSALAQLLYGDDAYTQWSLGVSASLLGGTGFVSYFNYQDNNQISISNSDNVSLTWSRPLFGGTVIVNSTYSRYGNNQNALNTNLTWSRKLGDNVTGRAGLSFDKKGLSYNQNSLTYAKNDLNGLGSIATTAGVKLSTQGESEGELSTTAYGYKPAFNYNGYGYVNTNGERSISGNLSGTQIISSQGSALTHQRGESFIELAPTLSEDKTIQLQYDVIKNGTSWYRDKLSSNTDKIIDISPYSDVDVKLNADDENVDIQNSQYQRFVMPGMYYQLNSELIPLESQLFVLNDLFGQPIKSLRCLGDGCENIEELSDDGVYRLNYRSTKPFKLISDKRLCVYNPEQLGRNYIQGYCLPGLDNEDNKIPFEQRPLKNRPGDTENALLYIGKFESNDEAHQIINQLKDVGLSSKSILLGDAQYVYVQYFEQYSLAQRTLLDNLDTYVINDIVQPKQLFSSR</sequence>
<reference evidence="3 4" key="1">
    <citation type="submission" date="2018-01" db="EMBL/GenBank/DDBJ databases">
        <title>Whole genome sequencing of Histamine producing bacteria.</title>
        <authorList>
            <person name="Butler K."/>
        </authorList>
    </citation>
    <scope>NUCLEOTIDE SEQUENCE [LARGE SCALE GENOMIC DNA]</scope>
    <source>
        <strain evidence="3 4">FS-7.2</strain>
    </source>
</reference>
<dbReference type="AlphaFoldDB" id="A0A2T3K9Y2"/>
<accession>A0A2T3K9Y2</accession>
<dbReference type="Proteomes" id="UP000241426">
    <property type="component" value="Unassembled WGS sequence"/>
</dbReference>
<feature type="chain" id="PRO_5015474382" description="Pilus assembly protein E-set like domain-containing protein" evidence="1">
    <location>
        <begin position="22"/>
        <end position="901"/>
    </location>
</feature>
<protein>
    <recommendedName>
        <fullName evidence="2">Pilus assembly protein E-set like domain-containing protein</fullName>
    </recommendedName>
</protein>
<evidence type="ECO:0000259" key="2">
    <source>
        <dbReference type="Pfam" id="PF16967"/>
    </source>
</evidence>
<evidence type="ECO:0000313" key="4">
    <source>
        <dbReference type="Proteomes" id="UP000241426"/>
    </source>
</evidence>